<dbReference type="Pfam" id="PF13286">
    <property type="entry name" value="HD_assoc"/>
    <property type="match status" value="1"/>
</dbReference>
<dbReference type="NCBIfam" id="TIGR01353">
    <property type="entry name" value="dGTP_triPase"/>
    <property type="match status" value="1"/>
</dbReference>
<evidence type="ECO:0000256" key="1">
    <source>
        <dbReference type="ARBA" id="ARBA00022801"/>
    </source>
</evidence>
<organism evidence="4 5">
    <name type="scientific">Francisella tularensis</name>
    <dbReference type="NCBI Taxonomy" id="263"/>
    <lineage>
        <taxon>Bacteria</taxon>
        <taxon>Pseudomonadati</taxon>
        <taxon>Pseudomonadota</taxon>
        <taxon>Gammaproteobacteria</taxon>
        <taxon>Thiotrichales</taxon>
        <taxon>Francisellaceae</taxon>
        <taxon>Francisella</taxon>
    </lineage>
</organism>
<evidence type="ECO:0000313" key="4">
    <source>
        <dbReference type="EMBL" id="MWZ39817.1"/>
    </source>
</evidence>
<dbReference type="PANTHER" id="PTHR11373">
    <property type="entry name" value="DEOXYNUCLEOSIDE TRIPHOSPHATE TRIPHOSPHOHYDROLASE"/>
    <property type="match status" value="1"/>
</dbReference>
<dbReference type="Pfam" id="PF01966">
    <property type="entry name" value="HD"/>
    <property type="match status" value="1"/>
</dbReference>
<dbReference type="InterPro" id="IPR006674">
    <property type="entry name" value="HD_domain"/>
</dbReference>
<keyword evidence="1 2" id="KW-0378">Hydrolase</keyword>
<comment type="similarity">
    <text evidence="2">Belongs to the dGTPase family. Type 2 subfamily.</text>
</comment>
<dbReference type="EMBL" id="VJEZ01000005">
    <property type="protein sequence ID" value="MWZ39817.1"/>
    <property type="molecule type" value="Genomic_DNA"/>
</dbReference>
<proteinExistence type="inferred from homology"/>
<dbReference type="InterPro" id="IPR003607">
    <property type="entry name" value="HD/PDEase_dom"/>
</dbReference>
<dbReference type="GO" id="GO:0006203">
    <property type="term" value="P:dGTP catabolic process"/>
    <property type="evidence" value="ECO:0007669"/>
    <property type="project" value="TreeGrafter"/>
</dbReference>
<dbReference type="InterPro" id="IPR023023">
    <property type="entry name" value="dNTPase_2"/>
</dbReference>
<dbReference type="HAMAP" id="MF_01212">
    <property type="entry name" value="dGTPase_type2"/>
    <property type="match status" value="1"/>
</dbReference>
<dbReference type="CDD" id="cd00077">
    <property type="entry name" value="HDc"/>
    <property type="match status" value="1"/>
</dbReference>
<dbReference type="InterPro" id="IPR006261">
    <property type="entry name" value="dGTPase"/>
</dbReference>
<accession>A0A6I4RNP0</accession>
<dbReference type="Gene3D" id="1.10.3210.10">
    <property type="entry name" value="Hypothetical protein af1432"/>
    <property type="match status" value="1"/>
</dbReference>
<dbReference type="AlphaFoldDB" id="A0A6I4RNP0"/>
<gene>
    <name evidence="4" type="primary">dgt</name>
    <name evidence="4" type="ORF">FNC33_04555</name>
</gene>
<sequence length="409" mass="47307">MYDKETKEYAKEQEDIVKKLEYREHKLDSDSRSDGRDELMRDYARILYSSSFRRLQGKMQLLGVDSNKFNRNRLTHSLEVAQIARSIASSLDLKSSVVTEAAALAHDIGNPPFGHYGETILNELSSDCGGYEGNAQAFRILRTLEKKHYAHKGLNLNIRTLMAITKYFYNRKENSKKFLYDDDYSFLKEELDKNQIKITKSIDAEIMDLSDEIAYAAHDLEDALSFGIISLGEIIHEFYISDKYRVAYKEMAKIAKQAQESAMKAKIAETSEEYAIILRKELTSIIVNTLCKDVGLDKEGKLGYKQYSKLAEGLKKLLFKAILRKKDIQLYERRGEKIIRGLFEVYSDEKYNKDNILLPPEIRKINACKTRLVVDYISGMMDSYAAQEYEKYFGKDSLNKIYFKQSMSF</sequence>
<protein>
    <recommendedName>
        <fullName evidence="2">Deoxyguanosinetriphosphate triphosphohydrolase-like protein</fullName>
    </recommendedName>
</protein>
<evidence type="ECO:0000256" key="2">
    <source>
        <dbReference type="HAMAP-Rule" id="MF_01212"/>
    </source>
</evidence>
<dbReference type="InterPro" id="IPR026875">
    <property type="entry name" value="PHydrolase_assoc_dom"/>
</dbReference>
<dbReference type="PROSITE" id="PS51831">
    <property type="entry name" value="HD"/>
    <property type="match status" value="1"/>
</dbReference>
<feature type="domain" description="HD" evidence="3">
    <location>
        <begin position="73"/>
        <end position="216"/>
    </location>
</feature>
<name>A0A6I4RNP0_FRATU</name>
<comment type="caution">
    <text evidence="4">The sequence shown here is derived from an EMBL/GenBank/DDBJ whole genome shotgun (WGS) entry which is preliminary data.</text>
</comment>
<dbReference type="SUPFAM" id="SSF109604">
    <property type="entry name" value="HD-domain/PDEase-like"/>
    <property type="match status" value="1"/>
</dbReference>
<evidence type="ECO:0000259" key="3">
    <source>
        <dbReference type="PROSITE" id="PS51831"/>
    </source>
</evidence>
<dbReference type="InterPro" id="IPR050135">
    <property type="entry name" value="dGTPase-like"/>
</dbReference>
<dbReference type="Proteomes" id="UP000469081">
    <property type="component" value="Unassembled WGS sequence"/>
</dbReference>
<dbReference type="SMART" id="SM00471">
    <property type="entry name" value="HDc"/>
    <property type="match status" value="1"/>
</dbReference>
<reference evidence="4 5" key="1">
    <citation type="submission" date="2019-06" db="EMBL/GenBank/DDBJ databases">
        <title>Phylogeography and genetic diversity of Francisella tularensis subsp. holarctica in France (1947-2018).</title>
        <authorList>
            <person name="Kevin M."/>
            <person name="Madani N."/>
            <person name="Maurin M."/>
        </authorList>
    </citation>
    <scope>NUCLEOTIDE SEQUENCE [LARGE SCALE GENOMIC DNA]</scope>
    <source>
        <strain evidence="4 5">ATCC 15482</strain>
    </source>
</reference>
<evidence type="ECO:0000313" key="5">
    <source>
        <dbReference type="Proteomes" id="UP000469081"/>
    </source>
</evidence>
<dbReference type="RefSeq" id="WP_003038634.1">
    <property type="nucleotide sequence ID" value="NZ_VJEZ01000005.1"/>
</dbReference>
<dbReference type="GO" id="GO:0008832">
    <property type="term" value="F:dGTPase activity"/>
    <property type="evidence" value="ECO:0007669"/>
    <property type="project" value="TreeGrafter"/>
</dbReference>
<dbReference type="PANTHER" id="PTHR11373:SF40">
    <property type="entry name" value="DEOXYGUANOSINETRIPHOSPHATE TRIPHOSPHOHYDROLASE-LIKE PROTEIN 2"/>
    <property type="match status" value="1"/>
</dbReference>